<dbReference type="EMBL" id="FNOX01000012">
    <property type="protein sequence ID" value="SDZ56460.1"/>
    <property type="molecule type" value="Genomic_DNA"/>
</dbReference>
<gene>
    <name evidence="1" type="ORF">SAMN05216247_112237</name>
</gene>
<keyword evidence="1" id="KW-0378">Hydrolase</keyword>
<dbReference type="SUPFAM" id="SSF56784">
    <property type="entry name" value="HAD-like"/>
    <property type="match status" value="1"/>
</dbReference>
<accession>A0A1H3U1X1</accession>
<dbReference type="GO" id="GO:0016787">
    <property type="term" value="F:hydrolase activity"/>
    <property type="evidence" value="ECO:0007669"/>
    <property type="project" value="UniProtKB-KW"/>
</dbReference>
<reference evidence="1 2" key="1">
    <citation type="submission" date="2016-10" db="EMBL/GenBank/DDBJ databases">
        <authorList>
            <person name="de Groot N.N."/>
        </authorList>
    </citation>
    <scope>NUCLEOTIDE SEQUENCE [LARGE SCALE GENOMIC DNA]</scope>
    <source>
        <strain evidence="1 2">ICMP 14252</strain>
    </source>
</reference>
<dbReference type="InterPro" id="IPR036412">
    <property type="entry name" value="HAD-like_sf"/>
</dbReference>
<dbReference type="InterPro" id="IPR023214">
    <property type="entry name" value="HAD_sf"/>
</dbReference>
<proteinExistence type="predicted"/>
<dbReference type="Gene3D" id="3.40.50.1000">
    <property type="entry name" value="HAD superfamily/HAD-like"/>
    <property type="match status" value="1"/>
</dbReference>
<dbReference type="InterPro" id="IPR023198">
    <property type="entry name" value="PGP-like_dom2"/>
</dbReference>
<evidence type="ECO:0000313" key="1">
    <source>
        <dbReference type="EMBL" id="SDZ56460.1"/>
    </source>
</evidence>
<protein>
    <submittedName>
        <fullName evidence="1">Putative hydrolase of the HAD superfamily</fullName>
    </submittedName>
</protein>
<dbReference type="Gene3D" id="1.10.150.240">
    <property type="entry name" value="Putative phosphatase, domain 2"/>
    <property type="match status" value="1"/>
</dbReference>
<dbReference type="AlphaFoldDB" id="A0A1H3U1X1"/>
<evidence type="ECO:0000313" key="2">
    <source>
        <dbReference type="Proteomes" id="UP000182902"/>
    </source>
</evidence>
<dbReference type="Proteomes" id="UP000182902">
    <property type="component" value="Unassembled WGS sequence"/>
</dbReference>
<dbReference type="Pfam" id="PF00702">
    <property type="entry name" value="Hydrolase"/>
    <property type="match status" value="1"/>
</dbReference>
<sequence>MTILWVSDADNTLWDTDNIYAAAQLKLLSEIEENLGIKFDKANKLSYIREVDQHISKRHHLGLRYPTELLISALKKRLIGTPIQAAVKYSLASGLESSDSFSKHTAQIFYNDISVTPPLRNGVTEGLEALHSNGATVVIATEGSITRIKRHLNEHNISHLVALSLEGTKSAVFYQRIAKLYQSKEAWSIGDQLTRDVIPALEAGFNTIYFPGGFNPFWQKNHTLPNETIAVTSYNSGVQSAINP</sequence>
<name>A0A1H3U1X1_9PSED</name>
<dbReference type="RefSeq" id="WP_074854546.1">
    <property type="nucleotide sequence ID" value="NZ_FNOX01000012.1"/>
</dbReference>
<organism evidence="1 2">
    <name type="scientific">Pseudomonas salomonii</name>
    <dbReference type="NCBI Taxonomy" id="191391"/>
    <lineage>
        <taxon>Bacteria</taxon>
        <taxon>Pseudomonadati</taxon>
        <taxon>Pseudomonadota</taxon>
        <taxon>Gammaproteobacteria</taxon>
        <taxon>Pseudomonadales</taxon>
        <taxon>Pseudomonadaceae</taxon>
        <taxon>Pseudomonas</taxon>
    </lineage>
</organism>